<dbReference type="OrthoDB" id="5897825at2"/>
<accession>A0A0J8VE23</accession>
<dbReference type="AlphaFoldDB" id="A0A0J8VE23"/>
<evidence type="ECO:0000313" key="2">
    <source>
        <dbReference type="EMBL" id="PSW24918.1"/>
    </source>
</evidence>
<name>A0A0J8VE23_9GAMM</name>
<evidence type="ECO:0000313" key="3">
    <source>
        <dbReference type="Proteomes" id="UP000240481"/>
    </source>
</evidence>
<reference evidence="2 3" key="1">
    <citation type="submission" date="2018-01" db="EMBL/GenBank/DDBJ databases">
        <title>Whole genome sequencing of Histamine producing bacteria.</title>
        <authorList>
            <person name="Butler K."/>
        </authorList>
    </citation>
    <scope>NUCLEOTIDE SEQUENCE [LARGE SCALE GENOMIC DNA]</scope>
    <source>
        <strain evidence="2 3">DSM 24669</strain>
    </source>
</reference>
<proteinExistence type="predicted"/>
<dbReference type="Proteomes" id="UP000240481">
    <property type="component" value="Unassembled WGS sequence"/>
</dbReference>
<keyword evidence="3" id="KW-1185">Reference proteome</keyword>
<sequence length="163" mass="17735">MKKLVLALTLSALSSTPTLADIHLSPEVKIGAYNGFGLQAGLTDTLGFDAVFVSYSRTEYNKFNYDERLDTYRIGAQHMFGASKIHGLQIELGLADYDGKKNRSGNEETKASKGVSIGASYIFQVTPNIGLRAGGDLNTFRSSTTFIPHDLSPNLNIAMTFTF</sequence>
<gene>
    <name evidence="2" type="ORF">C9I94_08890</name>
</gene>
<evidence type="ECO:0008006" key="4">
    <source>
        <dbReference type="Google" id="ProtNLM"/>
    </source>
</evidence>
<evidence type="ECO:0000256" key="1">
    <source>
        <dbReference type="SAM" id="SignalP"/>
    </source>
</evidence>
<organism evidence="2 3">
    <name type="scientific">Photobacterium swingsii</name>
    <dbReference type="NCBI Taxonomy" id="680026"/>
    <lineage>
        <taxon>Bacteria</taxon>
        <taxon>Pseudomonadati</taxon>
        <taxon>Pseudomonadota</taxon>
        <taxon>Gammaproteobacteria</taxon>
        <taxon>Vibrionales</taxon>
        <taxon>Vibrionaceae</taxon>
        <taxon>Photobacterium</taxon>
    </lineage>
</organism>
<feature type="chain" id="PRO_5030009144" description="Outer membrane protein beta-barrel domain-containing protein" evidence="1">
    <location>
        <begin position="21"/>
        <end position="163"/>
    </location>
</feature>
<dbReference type="EMBL" id="PYLZ01000004">
    <property type="protein sequence ID" value="PSW24918.1"/>
    <property type="molecule type" value="Genomic_DNA"/>
</dbReference>
<protein>
    <recommendedName>
        <fullName evidence="4">Outer membrane protein beta-barrel domain-containing protein</fullName>
    </recommendedName>
</protein>
<keyword evidence="1" id="KW-0732">Signal</keyword>
<feature type="signal peptide" evidence="1">
    <location>
        <begin position="1"/>
        <end position="20"/>
    </location>
</feature>
<dbReference type="RefSeq" id="WP_048897857.1">
    <property type="nucleotide sequence ID" value="NZ_AP024853.1"/>
</dbReference>
<comment type="caution">
    <text evidence="2">The sequence shown here is derived from an EMBL/GenBank/DDBJ whole genome shotgun (WGS) entry which is preliminary data.</text>
</comment>